<accession>A0AAW2BWP1</accession>
<keyword evidence="2" id="KW-1185">Reference proteome</keyword>
<reference evidence="1 2" key="1">
    <citation type="submission" date="2024-01" db="EMBL/GenBank/DDBJ databases">
        <title>A telomere-to-telomere, gap-free genome of sweet tea (Lithocarpus litseifolius).</title>
        <authorList>
            <person name="Zhou J."/>
        </authorList>
    </citation>
    <scope>NUCLEOTIDE SEQUENCE [LARGE SCALE GENOMIC DNA]</scope>
    <source>
        <strain evidence="1">Zhou-2022a</strain>
        <tissue evidence="1">Leaf</tissue>
    </source>
</reference>
<evidence type="ECO:0000313" key="1">
    <source>
        <dbReference type="EMBL" id="KAK9990282.1"/>
    </source>
</evidence>
<comment type="caution">
    <text evidence="1">The sequence shown here is derived from an EMBL/GenBank/DDBJ whole genome shotgun (WGS) entry which is preliminary data.</text>
</comment>
<dbReference type="EMBL" id="JAZDWU010000009">
    <property type="protein sequence ID" value="KAK9990282.1"/>
    <property type="molecule type" value="Genomic_DNA"/>
</dbReference>
<dbReference type="AlphaFoldDB" id="A0AAW2BWP1"/>
<name>A0AAW2BWP1_9ROSI</name>
<sequence length="161" mass="17915">MVGRWKRSGTAGANRWRRSGMVGADWRLGTTGGSSQRRHHSTPVRAILTERGMNISPLCTCDVSKLDWAIIFPIAVWVLWLNGNNIVFGKSSTPKDLKAENLAKATEMEYLGIAEKHRKSRIRIQVKWLPPPLNWLKLNSNGSFIGNPRLAGGGGLIRNEN</sequence>
<proteinExistence type="predicted"/>
<protein>
    <submittedName>
        <fullName evidence="1">Uncharacterized protein</fullName>
    </submittedName>
</protein>
<evidence type="ECO:0000313" key="2">
    <source>
        <dbReference type="Proteomes" id="UP001459277"/>
    </source>
</evidence>
<organism evidence="1 2">
    <name type="scientific">Lithocarpus litseifolius</name>
    <dbReference type="NCBI Taxonomy" id="425828"/>
    <lineage>
        <taxon>Eukaryota</taxon>
        <taxon>Viridiplantae</taxon>
        <taxon>Streptophyta</taxon>
        <taxon>Embryophyta</taxon>
        <taxon>Tracheophyta</taxon>
        <taxon>Spermatophyta</taxon>
        <taxon>Magnoliopsida</taxon>
        <taxon>eudicotyledons</taxon>
        <taxon>Gunneridae</taxon>
        <taxon>Pentapetalae</taxon>
        <taxon>rosids</taxon>
        <taxon>fabids</taxon>
        <taxon>Fagales</taxon>
        <taxon>Fagaceae</taxon>
        <taxon>Lithocarpus</taxon>
    </lineage>
</organism>
<dbReference type="Proteomes" id="UP001459277">
    <property type="component" value="Unassembled WGS sequence"/>
</dbReference>
<gene>
    <name evidence="1" type="ORF">SO802_025267</name>
</gene>